<dbReference type="GO" id="GO:0046690">
    <property type="term" value="P:response to tellurium ion"/>
    <property type="evidence" value="ECO:0007669"/>
    <property type="project" value="UniProtKB-KW"/>
</dbReference>
<dbReference type="Pfam" id="PF02342">
    <property type="entry name" value="TerD"/>
    <property type="match status" value="1"/>
</dbReference>
<dbReference type="RefSeq" id="WP_109824477.1">
    <property type="nucleotide sequence ID" value="NZ_QGKL01000039.1"/>
</dbReference>
<dbReference type="CDD" id="cd06974">
    <property type="entry name" value="TerD_like"/>
    <property type="match status" value="1"/>
</dbReference>
<dbReference type="InterPro" id="IPR051324">
    <property type="entry name" value="Stress/Tellurium_Resist"/>
</dbReference>
<evidence type="ECO:0000313" key="5">
    <source>
        <dbReference type="Proteomes" id="UP000245506"/>
    </source>
</evidence>
<name>A0A317CEM5_9GAMM</name>
<dbReference type="OrthoDB" id="2079357at2"/>
<evidence type="ECO:0000259" key="3">
    <source>
        <dbReference type="Pfam" id="PF02342"/>
    </source>
</evidence>
<accession>A0A317CEM5</accession>
<keyword evidence="5" id="KW-1185">Reference proteome</keyword>
<protein>
    <submittedName>
        <fullName evidence="4">Tellurium resistance protein</fullName>
    </submittedName>
</protein>
<keyword evidence="2" id="KW-0778">Tellurium resistance</keyword>
<reference evidence="4 5" key="1">
    <citation type="submission" date="2018-05" db="EMBL/GenBank/DDBJ databases">
        <title>Leucothrix arctica sp. nov., isolated from Arctic seawater.</title>
        <authorList>
            <person name="Choi A."/>
            <person name="Baek K."/>
        </authorList>
    </citation>
    <scope>NUCLEOTIDE SEQUENCE [LARGE SCALE GENOMIC DNA]</scope>
    <source>
        <strain evidence="4 5">IMCC9719</strain>
    </source>
</reference>
<organism evidence="4 5">
    <name type="scientific">Leucothrix arctica</name>
    <dbReference type="NCBI Taxonomy" id="1481894"/>
    <lineage>
        <taxon>Bacteria</taxon>
        <taxon>Pseudomonadati</taxon>
        <taxon>Pseudomonadota</taxon>
        <taxon>Gammaproteobacteria</taxon>
        <taxon>Thiotrichales</taxon>
        <taxon>Thiotrichaceae</taxon>
        <taxon>Leucothrix</taxon>
    </lineage>
</organism>
<gene>
    <name evidence="4" type="ORF">DKT75_15865</name>
</gene>
<dbReference type="AlphaFoldDB" id="A0A317CEM5"/>
<sequence length="395" mass="42899">MVTEIQKGGNCALECSSGTILIKHPASTAIDINLTAFLLDDSGKVKNENDMVFFNQPSDPAKIAQFKLPVDAQGITIHQIDFSLNTSTDITKIAITLTEDNGIGFTDLNLTAEIHCNGNVTLLTPQEFSSEKGIIVAEIYSRNGQIKVRSVWQGFATGLAGLCERYGVEVDDKPEPKQVEKVSSNISLEKVSGKIDLSKGKKAILIEKTPVITASISWDSNTDYDVYALVYLNNGEQVDVAMFGADGIPSLQSYDKGVVHHCGDVGNVKKGLFQRKNNTCKEEIKIRLNDTIKAVVPVAYSAQSNGTGSFHKYNVSMLIDNHQGTEVNIPAENANKDNNIYTCVPGVITNTPDGVVIKALEYYSKPGSENRPKLKMGSDGIVDVLMDEGAKNDYK</sequence>
<dbReference type="PANTHER" id="PTHR32097">
    <property type="entry name" value="CAMP-BINDING PROTEIN 1-RELATED"/>
    <property type="match status" value="1"/>
</dbReference>
<comment type="caution">
    <text evidence="4">The sequence shown here is derived from an EMBL/GenBank/DDBJ whole genome shotgun (WGS) entry which is preliminary data.</text>
</comment>
<comment type="similarity">
    <text evidence="1">Belongs to the CAPAB/TerDEXZ family.</text>
</comment>
<dbReference type="EMBL" id="QGKL01000039">
    <property type="protein sequence ID" value="PWQ94760.1"/>
    <property type="molecule type" value="Genomic_DNA"/>
</dbReference>
<feature type="domain" description="TerD" evidence="3">
    <location>
        <begin position="1"/>
        <end position="166"/>
    </location>
</feature>
<dbReference type="InterPro" id="IPR003325">
    <property type="entry name" value="TerD"/>
</dbReference>
<dbReference type="PANTHER" id="PTHR32097:SF4">
    <property type="entry name" value="GENERAL STRESS PROTEIN 16U"/>
    <property type="match status" value="1"/>
</dbReference>
<evidence type="ECO:0000256" key="2">
    <source>
        <dbReference type="ARBA" id="ARBA00022686"/>
    </source>
</evidence>
<evidence type="ECO:0000313" key="4">
    <source>
        <dbReference type="EMBL" id="PWQ94760.1"/>
    </source>
</evidence>
<dbReference type="Proteomes" id="UP000245506">
    <property type="component" value="Unassembled WGS sequence"/>
</dbReference>
<evidence type="ECO:0000256" key="1">
    <source>
        <dbReference type="ARBA" id="ARBA00008775"/>
    </source>
</evidence>
<proteinExistence type="inferred from homology"/>
<dbReference type="Gene3D" id="2.60.60.30">
    <property type="entry name" value="sav2460 like domains"/>
    <property type="match status" value="1"/>
</dbReference>